<feature type="transmembrane region" description="Helical" evidence="1">
    <location>
        <begin position="6"/>
        <end position="30"/>
    </location>
</feature>
<evidence type="ECO:0000313" key="3">
    <source>
        <dbReference type="Proteomes" id="UP000837675"/>
    </source>
</evidence>
<keyword evidence="3" id="KW-1185">Reference proteome</keyword>
<reference evidence="2" key="1">
    <citation type="submission" date="2021-06" db="EMBL/GenBank/DDBJ databases">
        <authorList>
            <person name="Nardi T."/>
            <person name="Nardi T."/>
        </authorList>
    </citation>
    <scope>NUCLEOTIDE SEQUENCE</scope>
</reference>
<keyword evidence="1" id="KW-0812">Transmembrane</keyword>
<proteinExistence type="predicted"/>
<name>A0A8S4C362_9ACAR</name>
<protein>
    <submittedName>
        <fullName evidence="2">Uncharacterized protein</fullName>
    </submittedName>
</protein>
<evidence type="ECO:0000256" key="1">
    <source>
        <dbReference type="SAM" id="Phobius"/>
    </source>
</evidence>
<dbReference type="EMBL" id="CAJVAF010000350">
    <property type="protein sequence ID" value="CAG7600130.1"/>
    <property type="molecule type" value="Genomic_DNA"/>
</dbReference>
<comment type="caution">
    <text evidence="2">The sequence shown here is derived from an EMBL/GenBank/DDBJ whole genome shotgun (WGS) entry which is preliminary data.</text>
</comment>
<dbReference type="AlphaFoldDB" id="A0A8S4C362"/>
<sequence length="49" mass="5221">VNVVDSVGLGISVVLVVVVVEVEVVGVVVVDWSEIVVPSRTEIVFEDNE</sequence>
<organism evidence="2 3">
    <name type="scientific">Hyalomma marginatum</name>
    <dbReference type="NCBI Taxonomy" id="34627"/>
    <lineage>
        <taxon>Eukaryota</taxon>
        <taxon>Metazoa</taxon>
        <taxon>Ecdysozoa</taxon>
        <taxon>Arthropoda</taxon>
        <taxon>Chelicerata</taxon>
        <taxon>Arachnida</taxon>
        <taxon>Acari</taxon>
        <taxon>Parasitiformes</taxon>
        <taxon>Ixodida</taxon>
        <taxon>Ixodoidea</taxon>
        <taxon>Ixodidae</taxon>
        <taxon>Hyalomminae</taxon>
        <taxon>Hyalomma</taxon>
    </lineage>
</organism>
<evidence type="ECO:0000313" key="2">
    <source>
        <dbReference type="EMBL" id="CAG7600130.1"/>
    </source>
</evidence>
<keyword evidence="1" id="KW-0472">Membrane</keyword>
<feature type="non-terminal residue" evidence="2">
    <location>
        <position position="1"/>
    </location>
</feature>
<accession>A0A8S4C362</accession>
<keyword evidence="1" id="KW-1133">Transmembrane helix</keyword>
<dbReference type="Proteomes" id="UP000837675">
    <property type="component" value="Unassembled WGS sequence"/>
</dbReference>
<gene>
    <name evidence="2" type="ORF">MHYMCMPASI_01154</name>
</gene>